<evidence type="ECO:0000256" key="1">
    <source>
        <dbReference type="SAM" id="MobiDB-lite"/>
    </source>
</evidence>
<dbReference type="Proteomes" id="UP001634394">
    <property type="component" value="Unassembled WGS sequence"/>
</dbReference>
<protein>
    <submittedName>
        <fullName evidence="3">Uncharacterized protein</fullName>
    </submittedName>
</protein>
<accession>A0ABD3V9U3</accession>
<proteinExistence type="predicted"/>
<feature type="compositionally biased region" description="Polar residues" evidence="1">
    <location>
        <begin position="74"/>
        <end position="84"/>
    </location>
</feature>
<gene>
    <name evidence="3" type="ORF">ACJMK2_012223</name>
</gene>
<comment type="caution">
    <text evidence="3">The sequence shown here is derived from an EMBL/GenBank/DDBJ whole genome shotgun (WGS) entry which is preliminary data.</text>
</comment>
<feature type="region of interest" description="Disordered" evidence="1">
    <location>
        <begin position="74"/>
        <end position="105"/>
    </location>
</feature>
<keyword evidence="4" id="KW-1185">Reference proteome</keyword>
<keyword evidence="2" id="KW-0472">Membrane</keyword>
<keyword evidence="2" id="KW-1133">Transmembrane helix</keyword>
<sequence length="161" mass="18573">MPEKWALCLLIVGVPTVVFMTYFLADFCLYRRKKKLTREQLCMWYRSPDAPRLGIPRIRIADEFLRPSYLTNSAIENSTSNDSCLSDEEQGQDRHSGKVSDTMEQDEKRNIPYSDVLSGKKDVRTETEIKKVRNVRSIKIELKAKAELDLCQSTLTKDHGL</sequence>
<dbReference type="AlphaFoldDB" id="A0ABD3V9U3"/>
<keyword evidence="2" id="KW-0812">Transmembrane</keyword>
<reference evidence="3 4" key="1">
    <citation type="submission" date="2024-11" db="EMBL/GenBank/DDBJ databases">
        <title>Chromosome-level genome assembly of the freshwater bivalve Anodonta woodiana.</title>
        <authorList>
            <person name="Chen X."/>
        </authorList>
    </citation>
    <scope>NUCLEOTIDE SEQUENCE [LARGE SCALE GENOMIC DNA]</scope>
    <source>
        <strain evidence="3">MN2024</strain>
        <tissue evidence="3">Gills</tissue>
    </source>
</reference>
<name>A0ABD3V9U3_SINWO</name>
<evidence type="ECO:0000313" key="3">
    <source>
        <dbReference type="EMBL" id="KAL3857573.1"/>
    </source>
</evidence>
<dbReference type="EMBL" id="JBJQND010000013">
    <property type="protein sequence ID" value="KAL3857573.1"/>
    <property type="molecule type" value="Genomic_DNA"/>
</dbReference>
<feature type="transmembrane region" description="Helical" evidence="2">
    <location>
        <begin position="6"/>
        <end position="30"/>
    </location>
</feature>
<organism evidence="3 4">
    <name type="scientific">Sinanodonta woodiana</name>
    <name type="common">Chinese pond mussel</name>
    <name type="synonym">Anodonta woodiana</name>
    <dbReference type="NCBI Taxonomy" id="1069815"/>
    <lineage>
        <taxon>Eukaryota</taxon>
        <taxon>Metazoa</taxon>
        <taxon>Spiralia</taxon>
        <taxon>Lophotrochozoa</taxon>
        <taxon>Mollusca</taxon>
        <taxon>Bivalvia</taxon>
        <taxon>Autobranchia</taxon>
        <taxon>Heteroconchia</taxon>
        <taxon>Palaeoheterodonta</taxon>
        <taxon>Unionida</taxon>
        <taxon>Unionoidea</taxon>
        <taxon>Unionidae</taxon>
        <taxon>Unioninae</taxon>
        <taxon>Sinanodonta</taxon>
    </lineage>
</organism>
<evidence type="ECO:0000256" key="2">
    <source>
        <dbReference type="SAM" id="Phobius"/>
    </source>
</evidence>
<evidence type="ECO:0000313" key="4">
    <source>
        <dbReference type="Proteomes" id="UP001634394"/>
    </source>
</evidence>